<evidence type="ECO:0000256" key="8">
    <source>
        <dbReference type="ARBA" id="ARBA00023163"/>
    </source>
</evidence>
<dbReference type="Proteomes" id="UP000184310">
    <property type="component" value="Unassembled WGS sequence"/>
</dbReference>
<dbReference type="SUPFAM" id="SSF52172">
    <property type="entry name" value="CheY-like"/>
    <property type="match status" value="1"/>
</dbReference>
<evidence type="ECO:0000256" key="7">
    <source>
        <dbReference type="ARBA" id="ARBA00023125"/>
    </source>
</evidence>
<dbReference type="SUPFAM" id="SSF46689">
    <property type="entry name" value="Homeodomain-like"/>
    <property type="match status" value="2"/>
</dbReference>
<dbReference type="GO" id="GO:0005737">
    <property type="term" value="C:cytoplasm"/>
    <property type="evidence" value="ECO:0007669"/>
    <property type="project" value="UniProtKB-SubCell"/>
</dbReference>
<evidence type="ECO:0000259" key="11">
    <source>
        <dbReference type="PROSITE" id="PS01124"/>
    </source>
</evidence>
<dbReference type="PROSITE" id="PS01124">
    <property type="entry name" value="HTH_ARAC_FAMILY_2"/>
    <property type="match status" value="1"/>
</dbReference>
<evidence type="ECO:0000256" key="2">
    <source>
        <dbReference type="ARBA" id="ARBA00018672"/>
    </source>
</evidence>
<dbReference type="OrthoDB" id="9794370at2"/>
<comment type="subcellular location">
    <subcellularLocation>
        <location evidence="1">Cytoplasm</location>
    </subcellularLocation>
</comment>
<dbReference type="Gene3D" id="3.40.50.2300">
    <property type="match status" value="1"/>
</dbReference>
<dbReference type="InterPro" id="IPR001789">
    <property type="entry name" value="Sig_transdc_resp-reg_receiver"/>
</dbReference>
<keyword evidence="6" id="KW-0805">Transcription regulation</keyword>
<dbReference type="SMART" id="SM00448">
    <property type="entry name" value="REC"/>
    <property type="match status" value="1"/>
</dbReference>
<dbReference type="AlphaFoldDB" id="A0A1M6G6C5"/>
<dbReference type="RefSeq" id="WP_072985774.1">
    <property type="nucleotide sequence ID" value="NZ_FQZB01000006.1"/>
</dbReference>
<reference evidence="13 14" key="1">
    <citation type="submission" date="2016-11" db="EMBL/GenBank/DDBJ databases">
        <authorList>
            <person name="Jaros S."/>
            <person name="Januszkiewicz K."/>
            <person name="Wedrychowicz H."/>
        </authorList>
    </citation>
    <scope>NUCLEOTIDE SEQUENCE [LARGE SCALE GENOMIC DNA]</scope>
    <source>
        <strain evidence="13 14">DSM 21758</strain>
    </source>
</reference>
<dbReference type="PANTHER" id="PTHR42713">
    <property type="entry name" value="HISTIDINE KINASE-RELATED"/>
    <property type="match status" value="1"/>
</dbReference>
<dbReference type="Pfam" id="PF00072">
    <property type="entry name" value="Response_reg"/>
    <property type="match status" value="1"/>
</dbReference>
<evidence type="ECO:0000256" key="5">
    <source>
        <dbReference type="ARBA" id="ARBA00023012"/>
    </source>
</evidence>
<keyword evidence="14" id="KW-1185">Reference proteome</keyword>
<sequence length="533" mass="62379">MLKVLLVEDELIVRVGLKSVINWNDNGFELIGEASNGEQALEIIRSNRPDIVITDIKMPKMDGIELIRTIKKDYDDMKIIVLSCHDEFAIVKEVMKLGVEDYFLKLTMEPEELVNILLKLKDKIDTAYNSNIKILKDDIDINKNILREKFMRDIILTEEIKPSEIEEQLRKLEFKLNYKNMIALVLWIDKWYLYENYSDNDKYLFSYGIMNIVNEILNDFTEGYCVEVRPGEFLVIYTNKDKNQVENNYNQLANKIKTLFKSYLNVSASIGISNIKADLSYLKKAYIEALEAVGGRYFLGAGSIISFLDTYENREEEQEVKTFDLNTFTIYLEQGNIDGIRSYIENIISLLNNRSVLRLKPRSICMTIIIQFIEVLNNSNEEINNYLYENYEVEADMKRLETLEDMKLWLRWFCSSVENYIRDKSNNSSGRIISRVKKFINDNYNKDLNLEELAALVYISPSYLSNLFKVSTGKTITDYITEVRIDMAKEYIKNSNMKMYEVAETVGYNNIYYFSKIFKKHVGVSPLRYKDTV</sequence>
<evidence type="ECO:0000313" key="13">
    <source>
        <dbReference type="EMBL" id="SHJ05511.1"/>
    </source>
</evidence>
<evidence type="ECO:0000256" key="4">
    <source>
        <dbReference type="ARBA" id="ARBA00022553"/>
    </source>
</evidence>
<organism evidence="13 14">
    <name type="scientific">Clostridium cavendishii DSM 21758</name>
    <dbReference type="NCBI Taxonomy" id="1121302"/>
    <lineage>
        <taxon>Bacteria</taxon>
        <taxon>Bacillati</taxon>
        <taxon>Bacillota</taxon>
        <taxon>Clostridia</taxon>
        <taxon>Eubacteriales</taxon>
        <taxon>Clostridiaceae</taxon>
        <taxon>Clostridium</taxon>
    </lineage>
</organism>
<dbReference type="CDD" id="cd17536">
    <property type="entry name" value="REC_YesN-like"/>
    <property type="match status" value="1"/>
</dbReference>
<feature type="modified residue" description="4-aspartylphosphate" evidence="10">
    <location>
        <position position="55"/>
    </location>
</feature>
<dbReference type="Pfam" id="PF12833">
    <property type="entry name" value="HTH_18"/>
    <property type="match status" value="1"/>
</dbReference>
<dbReference type="Gene3D" id="1.10.10.60">
    <property type="entry name" value="Homeodomain-like"/>
    <property type="match status" value="2"/>
</dbReference>
<dbReference type="InterPro" id="IPR009057">
    <property type="entry name" value="Homeodomain-like_sf"/>
</dbReference>
<evidence type="ECO:0000256" key="1">
    <source>
        <dbReference type="ARBA" id="ARBA00004496"/>
    </source>
</evidence>
<feature type="domain" description="HTH araC/xylS-type" evidence="11">
    <location>
        <begin position="434"/>
        <end position="532"/>
    </location>
</feature>
<dbReference type="PROSITE" id="PS00041">
    <property type="entry name" value="HTH_ARAC_FAMILY_1"/>
    <property type="match status" value="1"/>
</dbReference>
<dbReference type="InterPro" id="IPR018062">
    <property type="entry name" value="HTH_AraC-typ_CS"/>
</dbReference>
<dbReference type="InterPro" id="IPR051552">
    <property type="entry name" value="HptR"/>
</dbReference>
<protein>
    <recommendedName>
        <fullName evidence="2">Stage 0 sporulation protein A homolog</fullName>
    </recommendedName>
</protein>
<evidence type="ECO:0000259" key="12">
    <source>
        <dbReference type="PROSITE" id="PS50110"/>
    </source>
</evidence>
<dbReference type="GO" id="GO:0043565">
    <property type="term" value="F:sequence-specific DNA binding"/>
    <property type="evidence" value="ECO:0007669"/>
    <property type="project" value="InterPro"/>
</dbReference>
<keyword evidence="5" id="KW-0902">Two-component regulatory system</keyword>
<name>A0A1M6G6C5_9CLOT</name>
<evidence type="ECO:0000256" key="9">
    <source>
        <dbReference type="ARBA" id="ARBA00024867"/>
    </source>
</evidence>
<evidence type="ECO:0000256" key="10">
    <source>
        <dbReference type="PROSITE-ProRule" id="PRU00169"/>
    </source>
</evidence>
<dbReference type="GO" id="GO:0003700">
    <property type="term" value="F:DNA-binding transcription factor activity"/>
    <property type="evidence" value="ECO:0007669"/>
    <property type="project" value="InterPro"/>
</dbReference>
<dbReference type="InterPro" id="IPR011006">
    <property type="entry name" value="CheY-like_superfamily"/>
</dbReference>
<dbReference type="InterPro" id="IPR020449">
    <property type="entry name" value="Tscrpt_reg_AraC-type_HTH"/>
</dbReference>
<dbReference type="PRINTS" id="PR00032">
    <property type="entry name" value="HTHARAC"/>
</dbReference>
<dbReference type="InterPro" id="IPR041522">
    <property type="entry name" value="CdaR_GGDEF"/>
</dbReference>
<dbReference type="InterPro" id="IPR018060">
    <property type="entry name" value="HTH_AraC"/>
</dbReference>
<keyword evidence="4 10" id="KW-0597">Phosphoprotein</keyword>
<gene>
    <name evidence="13" type="ORF">SAMN02745163_01198</name>
</gene>
<dbReference type="STRING" id="1121302.SAMN02745163_01198"/>
<proteinExistence type="predicted"/>
<accession>A0A1M6G6C5</accession>
<keyword evidence="8" id="KW-0804">Transcription</keyword>
<dbReference type="EMBL" id="FQZB01000006">
    <property type="protein sequence ID" value="SHJ05511.1"/>
    <property type="molecule type" value="Genomic_DNA"/>
</dbReference>
<dbReference type="SMART" id="SM00342">
    <property type="entry name" value="HTH_ARAC"/>
    <property type="match status" value="1"/>
</dbReference>
<evidence type="ECO:0000256" key="6">
    <source>
        <dbReference type="ARBA" id="ARBA00023015"/>
    </source>
</evidence>
<evidence type="ECO:0000313" key="14">
    <source>
        <dbReference type="Proteomes" id="UP000184310"/>
    </source>
</evidence>
<dbReference type="PANTHER" id="PTHR42713:SF3">
    <property type="entry name" value="TRANSCRIPTIONAL REGULATORY PROTEIN HPTR"/>
    <property type="match status" value="1"/>
</dbReference>
<keyword evidence="3" id="KW-0963">Cytoplasm</keyword>
<keyword evidence="7" id="KW-0238">DNA-binding</keyword>
<comment type="function">
    <text evidence="9">May play the central regulatory role in sporulation. It may be an element of the effector pathway responsible for the activation of sporulation genes in response to nutritional stress. Spo0A may act in concert with spo0H (a sigma factor) to control the expression of some genes that are critical to the sporulation process.</text>
</comment>
<dbReference type="PROSITE" id="PS50110">
    <property type="entry name" value="RESPONSE_REGULATORY"/>
    <property type="match status" value="1"/>
</dbReference>
<evidence type="ECO:0000256" key="3">
    <source>
        <dbReference type="ARBA" id="ARBA00022490"/>
    </source>
</evidence>
<feature type="domain" description="Response regulatory" evidence="12">
    <location>
        <begin position="3"/>
        <end position="120"/>
    </location>
</feature>
<dbReference type="Pfam" id="PF17853">
    <property type="entry name" value="GGDEF_2"/>
    <property type="match status" value="1"/>
</dbReference>
<dbReference type="GO" id="GO:0000160">
    <property type="term" value="P:phosphorelay signal transduction system"/>
    <property type="evidence" value="ECO:0007669"/>
    <property type="project" value="UniProtKB-KW"/>
</dbReference>